<keyword evidence="2" id="KW-1185">Reference proteome</keyword>
<evidence type="ECO:0000313" key="1">
    <source>
        <dbReference type="EMBL" id="ADO98131.1"/>
    </source>
</evidence>
<reference evidence="1 2" key="1">
    <citation type="journal article" date="2010" name="Environ. Microbiol.">
        <title>Genomic analysis of oceanic cyanobacterial myoviruses compared with T4-like myoviruses from diverse hosts and environments.</title>
        <authorList>
            <person name="Sullivan M.B."/>
            <person name="Huang K.H."/>
            <person name="Ignacio-Espinoza J.C."/>
            <person name="Berlin A.M."/>
            <person name="Kelly L."/>
            <person name="Weigele P.R."/>
            <person name="DeFrancesco A.S."/>
            <person name="Kern S.E."/>
            <person name="Thompson L.R."/>
            <person name="Young S."/>
            <person name="Yandava C."/>
            <person name="Fu R."/>
            <person name="Krastins B."/>
            <person name="Chase M."/>
            <person name="Sarracino D."/>
            <person name="Osburne M.S."/>
            <person name="Henn M.R."/>
            <person name="Chisholm S.W."/>
        </authorList>
    </citation>
    <scope>NUCLEOTIDE SEQUENCE [LARGE SCALE GENOMIC DNA]</scope>
    <source>
        <strain evidence="1">8109-3</strain>
    </source>
</reference>
<name>E3SKY3_9CAUD</name>
<organism evidence="1 2">
    <name type="scientific">Synechococcus phage S-SSM7</name>
    <dbReference type="NCBI Taxonomy" id="445686"/>
    <lineage>
        <taxon>Viruses</taxon>
        <taxon>Duplodnaviria</taxon>
        <taxon>Heunggongvirae</taxon>
        <taxon>Uroviricota</taxon>
        <taxon>Caudoviricetes</taxon>
        <taxon>Pantevenvirales</taxon>
        <taxon>Kyanoviridae</taxon>
        <taxon>Lipsvirus</taxon>
        <taxon>Lipsvirus ssm7</taxon>
    </lineage>
</organism>
<proteinExistence type="predicted"/>
<dbReference type="Proteomes" id="UP000006527">
    <property type="component" value="Segment"/>
</dbReference>
<dbReference type="EMBL" id="GU071098">
    <property type="protein sequence ID" value="ADO98131.1"/>
    <property type="molecule type" value="Genomic_DNA"/>
</dbReference>
<dbReference type="RefSeq" id="YP_004324118.1">
    <property type="nucleotide sequence ID" value="NC_015287.1"/>
</dbReference>
<evidence type="ECO:0000313" key="2">
    <source>
        <dbReference type="Proteomes" id="UP000006527"/>
    </source>
</evidence>
<protein>
    <submittedName>
        <fullName evidence="1">Uncharacterized protein</fullName>
    </submittedName>
</protein>
<dbReference type="KEGG" id="vg:10328634"/>
<dbReference type="GeneID" id="10328634"/>
<sequence>MKKVIPNQTYNMHQIGVVLKGYQINNAMENAWATIHSDEKPFTGDLQKEMEVLTLKYITEGNY</sequence>
<gene>
    <name evidence="1" type="ORF">SSSM7_065</name>
</gene>
<accession>E3SKY3</accession>